<proteinExistence type="predicted"/>
<dbReference type="InterPro" id="IPR003673">
    <property type="entry name" value="CoA-Trfase_fam_III"/>
</dbReference>
<reference evidence="1 2" key="1">
    <citation type="submission" date="2016-10" db="EMBL/GenBank/DDBJ databases">
        <title>Complete genome sequences of three Cupriavidus strains isolated from various Malaysian environments.</title>
        <authorList>
            <person name="Abdullah A.A.-A."/>
            <person name="Shafie N.A.H."/>
            <person name="Lau N.S."/>
        </authorList>
    </citation>
    <scope>NUCLEOTIDE SEQUENCE [LARGE SCALE GENOMIC DNA]</scope>
    <source>
        <strain evidence="1 2">USMAA1020</strain>
    </source>
</reference>
<dbReference type="InterPro" id="IPR023606">
    <property type="entry name" value="CoA-Trfase_III_dom_1_sf"/>
</dbReference>
<dbReference type="InterPro" id="IPR050509">
    <property type="entry name" value="CoA-transferase_III"/>
</dbReference>
<dbReference type="Gene3D" id="3.40.50.10540">
    <property type="entry name" value="Crotonobetainyl-coa:carnitine coa-transferase, domain 1"/>
    <property type="match status" value="1"/>
</dbReference>
<keyword evidence="1" id="KW-0808">Transferase</keyword>
<dbReference type="RefSeq" id="WP_071072430.1">
    <property type="nucleotide sequence ID" value="NZ_CP017755.1"/>
</dbReference>
<organism evidence="1 2">
    <name type="scientific">Cupriavidus malaysiensis</name>
    <dbReference type="NCBI Taxonomy" id="367825"/>
    <lineage>
        <taxon>Bacteria</taxon>
        <taxon>Pseudomonadati</taxon>
        <taxon>Pseudomonadota</taxon>
        <taxon>Betaproteobacteria</taxon>
        <taxon>Burkholderiales</taxon>
        <taxon>Burkholderiaceae</taxon>
        <taxon>Cupriavidus</taxon>
    </lineage>
</organism>
<dbReference type="InterPro" id="IPR044855">
    <property type="entry name" value="CoA-Trfase_III_dom3_sf"/>
</dbReference>
<dbReference type="Gene3D" id="3.30.1540.10">
    <property type="entry name" value="formyl-coa transferase, domain 3"/>
    <property type="match status" value="1"/>
</dbReference>
<dbReference type="GO" id="GO:0016740">
    <property type="term" value="F:transferase activity"/>
    <property type="evidence" value="ECO:0007669"/>
    <property type="project" value="UniProtKB-KW"/>
</dbReference>
<protein>
    <submittedName>
        <fullName evidence="1">CoA transferase</fullName>
    </submittedName>
</protein>
<name>A0ABN4TW14_9BURK</name>
<evidence type="ECO:0000313" key="2">
    <source>
        <dbReference type="Proteomes" id="UP000177515"/>
    </source>
</evidence>
<accession>A0ABN4TW14</accession>
<sequence length="364" mass="39044">MEKAEWSCLKDVKIIDLSQLLPGPHATTLLMQLGAEVVKVEQPGTGDTSRQLGAAVFAQFNRGKRALALDLKSAQGKADFLALVRGADAVVEGFRPGVLRRLGLDYAALSAVNPAIVLCSISGFGQDGPYADHAGHDLNYLALAGYWSVPAQVEDKVSRPRTRVSDYAASGYAALALAVAVMSARRHGRGQHLDVSIHDAILSWTAHGAWAARAHADKPLDAPSVLPDNDLFATRDGRWLALGILENKFWLALGEALGAAHPALHDPRFATRAGRMRYKEEVHAMLKGIFLGGTLAEWEAAFAGRDLPFSPVLEAQALFDDPHVQARGMIRSLPEEKGIALRFPVKFSLGLPDSGMEVPPLGGT</sequence>
<dbReference type="PANTHER" id="PTHR48228">
    <property type="entry name" value="SUCCINYL-COA--D-CITRAMALATE COA-TRANSFERASE"/>
    <property type="match status" value="1"/>
</dbReference>
<keyword evidence="2" id="KW-1185">Reference proteome</keyword>
<dbReference type="EMBL" id="CP017755">
    <property type="protein sequence ID" value="AOZ09905.1"/>
    <property type="molecule type" value="Genomic_DNA"/>
</dbReference>
<gene>
    <name evidence="1" type="ORF">BKK80_29915</name>
</gene>
<dbReference type="PANTHER" id="PTHR48228:SF5">
    <property type="entry name" value="ALPHA-METHYLACYL-COA RACEMASE"/>
    <property type="match status" value="1"/>
</dbReference>
<evidence type="ECO:0000313" key="1">
    <source>
        <dbReference type="EMBL" id="AOZ09905.1"/>
    </source>
</evidence>
<dbReference type="SUPFAM" id="SSF89796">
    <property type="entry name" value="CoA-transferase family III (CaiB/BaiF)"/>
    <property type="match status" value="1"/>
</dbReference>
<dbReference type="Proteomes" id="UP000177515">
    <property type="component" value="Chromosome 2"/>
</dbReference>
<dbReference type="Pfam" id="PF02515">
    <property type="entry name" value="CoA_transf_3"/>
    <property type="match status" value="1"/>
</dbReference>